<dbReference type="RefSeq" id="WP_184134480.1">
    <property type="nucleotide sequence ID" value="NZ_JACHKT010000017.1"/>
</dbReference>
<dbReference type="Proteomes" id="UP000524404">
    <property type="component" value="Unassembled WGS sequence"/>
</dbReference>
<dbReference type="AlphaFoldDB" id="A0A841EU62"/>
<dbReference type="EMBL" id="JACHKT010000017">
    <property type="protein sequence ID" value="MBB6003830.1"/>
    <property type="molecule type" value="Genomic_DNA"/>
</dbReference>
<name>A0A841EU62_9BACT</name>
<protein>
    <submittedName>
        <fullName evidence="1">Uncharacterized protein</fullName>
    </submittedName>
</protein>
<accession>A0A841EU62</accession>
<reference evidence="1 2" key="1">
    <citation type="submission" date="2020-08" db="EMBL/GenBank/DDBJ databases">
        <title>Functional genomics of gut bacteria from endangered species of beetles.</title>
        <authorList>
            <person name="Carlos-Shanley C."/>
        </authorList>
    </citation>
    <scope>NUCLEOTIDE SEQUENCE [LARGE SCALE GENOMIC DNA]</scope>
    <source>
        <strain evidence="1 2">S00070</strain>
    </source>
</reference>
<sequence length="75" mass="8605">MGSILNIFNIRATYNKWKSKQLVYSGPKCQIVIENLEIKGITYNQQDPPSPDEIKNILNRAVREMTTQVTAEFGF</sequence>
<evidence type="ECO:0000313" key="2">
    <source>
        <dbReference type="Proteomes" id="UP000524404"/>
    </source>
</evidence>
<organism evidence="1 2">
    <name type="scientific">Arcicella rosea</name>
    <dbReference type="NCBI Taxonomy" id="502909"/>
    <lineage>
        <taxon>Bacteria</taxon>
        <taxon>Pseudomonadati</taxon>
        <taxon>Bacteroidota</taxon>
        <taxon>Cytophagia</taxon>
        <taxon>Cytophagales</taxon>
        <taxon>Flectobacillaceae</taxon>
        <taxon>Arcicella</taxon>
    </lineage>
</organism>
<gene>
    <name evidence="1" type="ORF">HNP25_002489</name>
</gene>
<evidence type="ECO:0000313" key="1">
    <source>
        <dbReference type="EMBL" id="MBB6003830.1"/>
    </source>
</evidence>
<proteinExistence type="predicted"/>
<comment type="caution">
    <text evidence="1">The sequence shown here is derived from an EMBL/GenBank/DDBJ whole genome shotgun (WGS) entry which is preliminary data.</text>
</comment>
<keyword evidence="2" id="KW-1185">Reference proteome</keyword>